<comment type="caution">
    <text evidence="4">The sequence shown here is derived from an EMBL/GenBank/DDBJ whole genome shotgun (WGS) entry which is preliminary data.</text>
</comment>
<dbReference type="RefSeq" id="WP_343894828.1">
    <property type="nucleotide sequence ID" value="NZ_BAAAFZ010000019.1"/>
</dbReference>
<evidence type="ECO:0000256" key="2">
    <source>
        <dbReference type="ARBA" id="ARBA00023002"/>
    </source>
</evidence>
<comment type="similarity">
    <text evidence="1">Belongs to the short-chain dehydrogenases/reductases (SDR) family.</text>
</comment>
<protein>
    <submittedName>
        <fullName evidence="4">SDR family NAD(P)-dependent oxidoreductase</fullName>
    </submittedName>
</protein>
<dbReference type="SUPFAM" id="SSF51735">
    <property type="entry name" value="NAD(P)-binding Rossmann-fold domains"/>
    <property type="match status" value="1"/>
</dbReference>
<reference evidence="4 5" key="1">
    <citation type="journal article" date="2019" name="Int. J. Syst. Evol. Microbiol.">
        <title>The Global Catalogue of Microorganisms (GCM) 10K type strain sequencing project: providing services to taxonomists for standard genome sequencing and annotation.</title>
        <authorList>
            <consortium name="The Broad Institute Genomics Platform"/>
            <consortium name="The Broad Institute Genome Sequencing Center for Infectious Disease"/>
            <person name="Wu L."/>
            <person name="Ma J."/>
        </authorList>
    </citation>
    <scope>NUCLEOTIDE SEQUENCE [LARGE SCALE GENOMIC DNA]</scope>
    <source>
        <strain evidence="4 5">JCM 9933</strain>
    </source>
</reference>
<evidence type="ECO:0000313" key="4">
    <source>
        <dbReference type="EMBL" id="GAA0579407.1"/>
    </source>
</evidence>
<gene>
    <name evidence="4" type="ORF">GCM10009416_17270</name>
</gene>
<evidence type="ECO:0000313" key="5">
    <source>
        <dbReference type="Proteomes" id="UP001501588"/>
    </source>
</evidence>
<dbReference type="EMBL" id="BAAAFZ010000019">
    <property type="protein sequence ID" value="GAA0579407.1"/>
    <property type="molecule type" value="Genomic_DNA"/>
</dbReference>
<dbReference type="Gene3D" id="3.40.50.720">
    <property type="entry name" value="NAD(P)-binding Rossmann-like Domain"/>
    <property type="match status" value="1"/>
</dbReference>
<dbReference type="PROSITE" id="PS51318">
    <property type="entry name" value="TAT"/>
    <property type="match status" value="1"/>
</dbReference>
<keyword evidence="5" id="KW-1185">Reference proteome</keyword>
<dbReference type="PROSITE" id="PS00061">
    <property type="entry name" value="ADH_SHORT"/>
    <property type="match status" value="1"/>
</dbReference>
<dbReference type="CDD" id="cd05233">
    <property type="entry name" value="SDR_c"/>
    <property type="match status" value="1"/>
</dbReference>
<dbReference type="InterPro" id="IPR020904">
    <property type="entry name" value="Sc_DH/Rdtase_CS"/>
</dbReference>
<accession>A0ABN1F1L5</accession>
<sequence length="347" mass="35038">MQDEADDPPSAVPPPPEEALESGGGGRRTVFVALGAAAGLAGLTAGCATPPLSAAANPSVPGAPAPRGRLEGQSVLVTGAARGIGRAVCLAAAREGADVLGFDIAGPASRHVGNAPATPADLAETGRLVQSLGRRFLAVQGDVRSRPALARAVDQAVGAFGKLDGVVANAGIMVPDGLAEVSDEGWRDVVDINLTGTANTFRAAIPAMSARRRGRMVAIASVLGRMGAPIAPQYNASKWGVIGLVKSAAMELGGRGIAVNAVSPTGVNTTLLRNPRQYAAVTPRFVPGRVPEAVAATASRNLHPLGVPWVEPEDVASVVVFLLSDEARYVSGASFDVTAGLGAIYTA</sequence>
<dbReference type="PRINTS" id="PR00080">
    <property type="entry name" value="SDRFAMILY"/>
</dbReference>
<proteinExistence type="inferred from homology"/>
<name>A0ABN1F1L5_9PROT</name>
<dbReference type="InterPro" id="IPR006311">
    <property type="entry name" value="TAT_signal"/>
</dbReference>
<dbReference type="PANTHER" id="PTHR42760">
    <property type="entry name" value="SHORT-CHAIN DEHYDROGENASES/REDUCTASES FAMILY MEMBER"/>
    <property type="match status" value="1"/>
</dbReference>
<dbReference type="InterPro" id="IPR002347">
    <property type="entry name" value="SDR_fam"/>
</dbReference>
<dbReference type="InterPro" id="IPR036291">
    <property type="entry name" value="NAD(P)-bd_dom_sf"/>
</dbReference>
<evidence type="ECO:0000256" key="3">
    <source>
        <dbReference type="SAM" id="MobiDB-lite"/>
    </source>
</evidence>
<dbReference type="PRINTS" id="PR00081">
    <property type="entry name" value="GDHRDH"/>
</dbReference>
<feature type="region of interest" description="Disordered" evidence="3">
    <location>
        <begin position="1"/>
        <end position="24"/>
    </location>
</feature>
<dbReference type="Pfam" id="PF13561">
    <property type="entry name" value="adh_short_C2"/>
    <property type="match status" value="1"/>
</dbReference>
<evidence type="ECO:0000256" key="1">
    <source>
        <dbReference type="ARBA" id="ARBA00006484"/>
    </source>
</evidence>
<dbReference type="PANTHER" id="PTHR42760:SF133">
    <property type="entry name" value="3-OXOACYL-[ACYL-CARRIER-PROTEIN] REDUCTASE"/>
    <property type="match status" value="1"/>
</dbReference>
<dbReference type="Proteomes" id="UP001501588">
    <property type="component" value="Unassembled WGS sequence"/>
</dbReference>
<keyword evidence="2" id="KW-0560">Oxidoreductase</keyword>
<organism evidence="4 5">
    <name type="scientific">Craurococcus roseus</name>
    <dbReference type="NCBI Taxonomy" id="77585"/>
    <lineage>
        <taxon>Bacteria</taxon>
        <taxon>Pseudomonadati</taxon>
        <taxon>Pseudomonadota</taxon>
        <taxon>Alphaproteobacteria</taxon>
        <taxon>Acetobacterales</taxon>
        <taxon>Acetobacteraceae</taxon>
        <taxon>Craurococcus</taxon>
    </lineage>
</organism>